<dbReference type="AlphaFoldDB" id="A0A3D8YGS4"/>
<proteinExistence type="predicted"/>
<evidence type="ECO:0000313" key="2">
    <source>
        <dbReference type="Proteomes" id="UP000256373"/>
    </source>
</evidence>
<name>A0A3D8YGS4_9BACT</name>
<protein>
    <submittedName>
        <fullName evidence="1">Uncharacterized protein</fullName>
    </submittedName>
</protein>
<evidence type="ECO:0000313" key="1">
    <source>
        <dbReference type="EMBL" id="REA63599.1"/>
    </source>
</evidence>
<dbReference type="PROSITE" id="PS51257">
    <property type="entry name" value="PROKAR_LIPOPROTEIN"/>
    <property type="match status" value="1"/>
</dbReference>
<dbReference type="Proteomes" id="UP000256373">
    <property type="component" value="Unassembled WGS sequence"/>
</dbReference>
<keyword evidence="2" id="KW-1185">Reference proteome</keyword>
<accession>A0A3D8YGS4</accession>
<dbReference type="RefSeq" id="WP_147300327.1">
    <property type="nucleotide sequence ID" value="NZ_QNUL01000002.1"/>
</dbReference>
<dbReference type="EMBL" id="QNUL01000002">
    <property type="protein sequence ID" value="REA63599.1"/>
    <property type="molecule type" value="Genomic_DNA"/>
</dbReference>
<organism evidence="1 2">
    <name type="scientific">Dyadobacter luteus</name>
    <dbReference type="NCBI Taxonomy" id="2259619"/>
    <lineage>
        <taxon>Bacteria</taxon>
        <taxon>Pseudomonadati</taxon>
        <taxon>Bacteroidota</taxon>
        <taxon>Cytophagia</taxon>
        <taxon>Cytophagales</taxon>
        <taxon>Spirosomataceae</taxon>
        <taxon>Dyadobacter</taxon>
    </lineage>
</organism>
<gene>
    <name evidence="1" type="ORF">DSL64_03915</name>
</gene>
<sequence length="309" mass="35128">MKTVLFYLMTILSVGLLSCDRVEGLQPEEGEISKATAALIADRFPDAANVTFRTIDKDRLWEARFEQGAVSYYAGLQTDKILAVHRLLGSSVPDSVDRIIRSNIPVARTGQLSDYRQELFIEGDTETSRYRAMLSVDGNEYLVKWNFNSSASNGKTRVQIAMHEYSIFEFDTDVRTEPLPPALKAFQDRTQYVVVKLKTKVLDVNKMHFHFVPENRDAAMILDSEGVLIGSYNFIEGYNSFDELPLLLQVRLKYFGTQNYQTSVFSGKFQEDNNTGYRILTWSDTVTADFFFDQNGGWPSFSYALAVNL</sequence>
<dbReference type="OrthoDB" id="935888at2"/>
<comment type="caution">
    <text evidence="1">The sequence shown here is derived from an EMBL/GenBank/DDBJ whole genome shotgun (WGS) entry which is preliminary data.</text>
</comment>
<reference evidence="1 2" key="1">
    <citation type="submission" date="2018-07" db="EMBL/GenBank/DDBJ databases">
        <title>Dyadobacter roseus sp. nov., isolated from rose rhizosphere soil.</title>
        <authorList>
            <person name="Chen L."/>
        </authorList>
    </citation>
    <scope>NUCLEOTIDE SEQUENCE [LARGE SCALE GENOMIC DNA]</scope>
    <source>
        <strain evidence="1 2">RS19</strain>
    </source>
</reference>